<dbReference type="OrthoDB" id="736449at2"/>
<reference evidence="1 2" key="1">
    <citation type="submission" date="2015-12" db="EMBL/GenBank/DDBJ databases">
        <title>Genome sequence of Mucilaginibacter gotjawali.</title>
        <authorList>
            <person name="Lee J.S."/>
            <person name="Lee K.C."/>
            <person name="Kim K.K."/>
            <person name="Lee B.W."/>
        </authorList>
    </citation>
    <scope>NUCLEOTIDE SEQUENCE [LARGE SCALE GENOMIC DNA]</scope>
    <source>
        <strain evidence="1 2">SA3-7</strain>
    </source>
</reference>
<dbReference type="InterPro" id="IPR050498">
    <property type="entry name" value="Ycf3"/>
</dbReference>
<keyword evidence="1" id="KW-0449">Lipoprotein</keyword>
<gene>
    <name evidence="1" type="ORF">MgSA37_01081</name>
</gene>
<keyword evidence="2" id="KW-1185">Reference proteome</keyword>
<dbReference type="SUPFAM" id="SSF82185">
    <property type="entry name" value="Histone H3 K4-specific methyltransferase SET7/9 N-terminal domain"/>
    <property type="match status" value="1"/>
</dbReference>
<evidence type="ECO:0000313" key="2">
    <source>
        <dbReference type="Proteomes" id="UP000218263"/>
    </source>
</evidence>
<dbReference type="SUPFAM" id="SSF48452">
    <property type="entry name" value="TPR-like"/>
    <property type="match status" value="1"/>
</dbReference>
<dbReference type="PANTHER" id="PTHR44858">
    <property type="entry name" value="TETRATRICOPEPTIDE REPEAT PROTEIN 6"/>
    <property type="match status" value="1"/>
</dbReference>
<dbReference type="Pfam" id="PF14559">
    <property type="entry name" value="TPR_19"/>
    <property type="match status" value="1"/>
</dbReference>
<dbReference type="PANTHER" id="PTHR44858:SF1">
    <property type="entry name" value="UDP-N-ACETYLGLUCOSAMINE--PEPTIDE N-ACETYLGLUCOSAMINYLTRANSFERASE SPINDLY-RELATED"/>
    <property type="match status" value="1"/>
</dbReference>
<dbReference type="Proteomes" id="UP000218263">
    <property type="component" value="Chromosome"/>
</dbReference>
<protein>
    <submittedName>
        <fullName evidence="1">Lipoprotein NlpI</fullName>
    </submittedName>
</protein>
<dbReference type="InterPro" id="IPR011990">
    <property type="entry name" value="TPR-like_helical_dom_sf"/>
</dbReference>
<name>A0A125T2E4_9SPHI</name>
<proteinExistence type="predicted"/>
<accession>A0A125T2E4</accession>
<dbReference type="AlphaFoldDB" id="A0A125T2E4"/>
<dbReference type="InterPro" id="IPR019734">
    <property type="entry name" value="TPR_rpt"/>
</dbReference>
<evidence type="ECO:0000313" key="1">
    <source>
        <dbReference type="EMBL" id="BAU52917.1"/>
    </source>
</evidence>
<organism evidence="1 2">
    <name type="scientific">Mucilaginibacter gotjawali</name>
    <dbReference type="NCBI Taxonomy" id="1550579"/>
    <lineage>
        <taxon>Bacteria</taxon>
        <taxon>Pseudomonadati</taxon>
        <taxon>Bacteroidota</taxon>
        <taxon>Sphingobacteriia</taxon>
        <taxon>Sphingobacteriales</taxon>
        <taxon>Sphingobacteriaceae</taxon>
        <taxon>Mucilaginibacter</taxon>
    </lineage>
</organism>
<dbReference type="EMBL" id="AP017313">
    <property type="protein sequence ID" value="BAU52917.1"/>
    <property type="molecule type" value="Genomic_DNA"/>
</dbReference>
<dbReference type="PROSITE" id="PS50005">
    <property type="entry name" value="TPR"/>
    <property type="match status" value="3"/>
</dbReference>
<dbReference type="PROSITE" id="PS50293">
    <property type="entry name" value="TPR_REGION"/>
    <property type="match status" value="2"/>
</dbReference>
<sequence length="536" mass="60563">MTTRIFAFLFFIMAGLLASAQTTKEKAAALRAELRGEIARAWDTNMYNWNMEKAKKALRMDDCAEAYLLRGECYRDLKKYDDAIADFKKAIKLDPQYIDAYLTLGNFYNSQDKSTEALENFNKVLELSPGNADATRGIAVSYYTLKRWDESQALFTKLMDADKDKAPWYYILGRLNLDRGKYRESVDWFRKALALTPKDEYTREYLNKALQLLPVDQNIATADNKNRTVAQGCKSGNCNTGDGLAYLKSADGKNSWQYKGHFVNGLRNGQGSSKDSTGGDKPYLICYEGNFSNDKKEGKSRAFKKTWNAGKKAWVTVVEWDGFFSNDALNGDAKVSFFDASGNGDTIAVLSGRYLDNVQKEGKRTYIHYSDYMNGTWTSNDWSRPTATVTFTPKGTHDVIEGMFKNDDKDSPFDCDGKYYSVRNKKAKTYPFKADGPAWLYTIYWPIAAADAIRIVDGPGVSLEEFDRQEQARQNNSQTGNNTAPVTRKVQRIRTTCSVCFGSGQTSRLEDWSNSSSTTIARVYQTCYRCHGTGYE</sequence>
<dbReference type="RefSeq" id="WP_096350180.1">
    <property type="nucleotide sequence ID" value="NZ_AP017313.1"/>
</dbReference>
<dbReference type="Gene3D" id="1.25.40.10">
    <property type="entry name" value="Tetratricopeptide repeat domain"/>
    <property type="match status" value="1"/>
</dbReference>
<dbReference type="KEGG" id="mgot:MgSA37_01081"/>
<dbReference type="Pfam" id="PF00515">
    <property type="entry name" value="TPR_1"/>
    <property type="match status" value="1"/>
</dbReference>
<dbReference type="SMART" id="SM00028">
    <property type="entry name" value="TPR"/>
    <property type="match status" value="4"/>
</dbReference>